<dbReference type="PROSITE" id="PS50801">
    <property type="entry name" value="STAS"/>
    <property type="match status" value="1"/>
</dbReference>
<feature type="domain" description="STAS" evidence="2">
    <location>
        <begin position="11"/>
        <end position="123"/>
    </location>
</feature>
<dbReference type="Proteomes" id="UP000215199">
    <property type="component" value="Unassembled WGS sequence"/>
</dbReference>
<proteinExistence type="predicted"/>
<dbReference type="InterPro" id="IPR036513">
    <property type="entry name" value="STAS_dom_sf"/>
</dbReference>
<sequence length="140" mass="15035">MPSADRSRPDRLTTSRSHGDPAVVTLDGELDSGTVLIMARAVAQCLAQDPAPEVVVLDLTGVTLLAAPAIRVLLHARDHAARCRTTLRITAPRHPGPLRALRISGAYAIFDVYVDRVAALAAGDRNSFLELAHRMWTAGH</sequence>
<reference evidence="4" key="1">
    <citation type="submission" date="2017-07" db="EMBL/GenBank/DDBJ databases">
        <title>Comparative genome mining reveals phylogenetic distribution patterns of secondary metabolites in Amycolatopsis.</title>
        <authorList>
            <person name="Adamek M."/>
            <person name="Alanjary M."/>
            <person name="Sales-Ortells H."/>
            <person name="Goodfellow M."/>
            <person name="Bull A.T."/>
            <person name="Kalinowski J."/>
            <person name="Ziemert N."/>
        </authorList>
    </citation>
    <scope>NUCLEOTIDE SEQUENCE [LARGE SCALE GENOMIC DNA]</scope>
    <source>
        <strain evidence="4">H5</strain>
    </source>
</reference>
<name>A0A229SP53_9PSEU</name>
<keyword evidence="4" id="KW-1185">Reference proteome</keyword>
<feature type="region of interest" description="Disordered" evidence="1">
    <location>
        <begin position="1"/>
        <end position="24"/>
    </location>
</feature>
<evidence type="ECO:0000313" key="4">
    <source>
        <dbReference type="Proteomes" id="UP000215199"/>
    </source>
</evidence>
<protein>
    <submittedName>
        <fullName evidence="3">Anti-anti-sigma factor</fullName>
    </submittedName>
</protein>
<dbReference type="AlphaFoldDB" id="A0A229SP53"/>
<dbReference type="SUPFAM" id="SSF52091">
    <property type="entry name" value="SpoIIaa-like"/>
    <property type="match status" value="1"/>
</dbReference>
<comment type="caution">
    <text evidence="3">The sequence shown here is derived from an EMBL/GenBank/DDBJ whole genome shotgun (WGS) entry which is preliminary data.</text>
</comment>
<evidence type="ECO:0000313" key="3">
    <source>
        <dbReference type="EMBL" id="OXM60593.1"/>
    </source>
</evidence>
<dbReference type="RefSeq" id="WP_093953147.1">
    <property type="nucleotide sequence ID" value="NZ_NMUL01000058.1"/>
</dbReference>
<dbReference type="CDD" id="cd07043">
    <property type="entry name" value="STAS_anti-anti-sigma_factors"/>
    <property type="match status" value="1"/>
</dbReference>
<dbReference type="Pfam" id="PF01740">
    <property type="entry name" value="STAS"/>
    <property type="match status" value="1"/>
</dbReference>
<feature type="compositionally biased region" description="Basic and acidic residues" evidence="1">
    <location>
        <begin position="1"/>
        <end position="19"/>
    </location>
</feature>
<dbReference type="InterPro" id="IPR002645">
    <property type="entry name" value="STAS_dom"/>
</dbReference>
<evidence type="ECO:0000259" key="2">
    <source>
        <dbReference type="PROSITE" id="PS50801"/>
    </source>
</evidence>
<dbReference type="EMBL" id="NMUL01000058">
    <property type="protein sequence ID" value="OXM60593.1"/>
    <property type="molecule type" value="Genomic_DNA"/>
</dbReference>
<organism evidence="3 4">
    <name type="scientific">Amycolatopsis vastitatis</name>
    <dbReference type="NCBI Taxonomy" id="1905142"/>
    <lineage>
        <taxon>Bacteria</taxon>
        <taxon>Bacillati</taxon>
        <taxon>Actinomycetota</taxon>
        <taxon>Actinomycetes</taxon>
        <taxon>Pseudonocardiales</taxon>
        <taxon>Pseudonocardiaceae</taxon>
        <taxon>Amycolatopsis</taxon>
    </lineage>
</organism>
<gene>
    <name evidence="3" type="ORF">CF165_41940</name>
</gene>
<evidence type="ECO:0000256" key="1">
    <source>
        <dbReference type="SAM" id="MobiDB-lite"/>
    </source>
</evidence>
<dbReference type="Gene3D" id="3.30.750.24">
    <property type="entry name" value="STAS domain"/>
    <property type="match status" value="1"/>
</dbReference>
<dbReference type="OrthoDB" id="3628360at2"/>
<accession>A0A229SP53</accession>